<dbReference type="PANTHER" id="PTHR48100">
    <property type="entry name" value="BROAD-SPECIFICITY PHOSPHATASE YOR283W-RELATED"/>
    <property type="match status" value="1"/>
</dbReference>
<keyword evidence="4" id="KW-1185">Reference proteome</keyword>
<protein>
    <submittedName>
        <fullName evidence="3">Phosphoglycerate mutase</fullName>
    </submittedName>
</protein>
<dbReference type="SUPFAM" id="SSF53254">
    <property type="entry name" value="Phosphoglycerate mutase-like"/>
    <property type="match status" value="1"/>
</dbReference>
<comment type="caution">
    <text evidence="3">The sequence shown here is derived from an EMBL/GenBank/DDBJ whole genome shotgun (WGS) entry which is preliminary data.</text>
</comment>
<gene>
    <name evidence="3" type="ORF">AE0388_0274</name>
</gene>
<organism evidence="3 4">
    <name type="scientific">Brevibacterium linens</name>
    <dbReference type="NCBI Taxonomy" id="1703"/>
    <lineage>
        <taxon>Bacteria</taxon>
        <taxon>Bacillati</taxon>
        <taxon>Actinomycetota</taxon>
        <taxon>Actinomycetes</taxon>
        <taxon>Micrococcales</taxon>
        <taxon>Brevibacteriaceae</taxon>
        <taxon>Brevibacterium</taxon>
    </lineage>
</organism>
<dbReference type="CDD" id="cd07067">
    <property type="entry name" value="HP_PGM_like"/>
    <property type="match status" value="1"/>
</dbReference>
<name>A0A0B9AT58_BRELN</name>
<dbReference type="OrthoDB" id="9781415at2"/>
<accession>A0A0B9AT58</accession>
<dbReference type="GO" id="GO:0005737">
    <property type="term" value="C:cytoplasm"/>
    <property type="evidence" value="ECO:0007669"/>
    <property type="project" value="TreeGrafter"/>
</dbReference>
<sequence length="219" mass="24204">MAITRSLFVVTHPQARHHLEARVGGWHDSELTARGELQADRIAAELRLRIPAAASVQVFTSDLRRTRTTAAMIADRLGTRAIDHPGLREKSYGVAEGREQSWLDERFVFPPVPEGAFDHTMRLDHVEGIDGAETRREAGARIYSAVDEILAQRASHQVVVTHGFAHTFVIGRWLELPLEAMGRATFAAHSGCITELAEDDRFGNRTLQSLAAVDHLGDA</sequence>
<dbReference type="InterPro" id="IPR050275">
    <property type="entry name" value="PGM_Phosphatase"/>
</dbReference>
<reference evidence="3 4" key="1">
    <citation type="submission" date="2014-11" db="EMBL/GenBank/DDBJ databases">
        <title>Draft Genome Sequence of Brevibacterium linens AE038-8.</title>
        <authorList>
            <person name="Maizel D."/>
            <person name="Utturkar S.M."/>
            <person name="Brown S.D."/>
            <person name="Ferrero M."/>
            <person name="Rosen B.P."/>
        </authorList>
    </citation>
    <scope>NUCLEOTIDE SEQUENCE [LARGE SCALE GENOMIC DNA]</scope>
    <source>
        <strain evidence="3 4">AE038-8</strain>
    </source>
</reference>
<dbReference type="RefSeq" id="WP_039206442.1">
    <property type="nucleotide sequence ID" value="NZ_JBCLTJ010000006.1"/>
</dbReference>
<evidence type="ECO:0000256" key="1">
    <source>
        <dbReference type="PIRSR" id="PIRSR613078-1"/>
    </source>
</evidence>
<evidence type="ECO:0000313" key="4">
    <source>
        <dbReference type="Proteomes" id="UP000031488"/>
    </source>
</evidence>
<feature type="binding site" evidence="2">
    <location>
        <position position="65"/>
    </location>
    <ligand>
        <name>substrate</name>
    </ligand>
</feature>
<dbReference type="Gene3D" id="3.40.50.1240">
    <property type="entry name" value="Phosphoglycerate mutase-like"/>
    <property type="match status" value="1"/>
</dbReference>
<dbReference type="InterPro" id="IPR029033">
    <property type="entry name" value="His_PPase_superfam"/>
</dbReference>
<dbReference type="EMBL" id="JTJZ01000011">
    <property type="protein sequence ID" value="KHS54067.1"/>
    <property type="molecule type" value="Genomic_DNA"/>
</dbReference>
<feature type="active site" description="Tele-phosphohistidine intermediate" evidence="1">
    <location>
        <position position="12"/>
    </location>
</feature>
<dbReference type="PANTHER" id="PTHR48100:SF1">
    <property type="entry name" value="HISTIDINE PHOSPHATASE FAMILY PROTEIN-RELATED"/>
    <property type="match status" value="1"/>
</dbReference>
<proteinExistence type="predicted"/>
<dbReference type="SMART" id="SM00855">
    <property type="entry name" value="PGAM"/>
    <property type="match status" value="1"/>
</dbReference>
<feature type="binding site" evidence="2">
    <location>
        <begin position="89"/>
        <end position="92"/>
    </location>
    <ligand>
        <name>substrate</name>
    </ligand>
</feature>
<dbReference type="Proteomes" id="UP000031488">
    <property type="component" value="Unassembled WGS sequence"/>
</dbReference>
<dbReference type="Pfam" id="PF00300">
    <property type="entry name" value="His_Phos_1"/>
    <property type="match status" value="1"/>
</dbReference>
<evidence type="ECO:0000313" key="3">
    <source>
        <dbReference type="EMBL" id="KHS54067.1"/>
    </source>
</evidence>
<dbReference type="InterPro" id="IPR013078">
    <property type="entry name" value="His_Pase_superF_clade-1"/>
</dbReference>
<feature type="active site" description="Proton donor/acceptor" evidence="1">
    <location>
        <position position="89"/>
    </location>
</feature>
<dbReference type="GO" id="GO:0016791">
    <property type="term" value="F:phosphatase activity"/>
    <property type="evidence" value="ECO:0007669"/>
    <property type="project" value="TreeGrafter"/>
</dbReference>
<dbReference type="PATRIC" id="fig|1703.6.peg.159"/>
<evidence type="ECO:0000256" key="2">
    <source>
        <dbReference type="PIRSR" id="PIRSR613078-2"/>
    </source>
</evidence>
<dbReference type="AlphaFoldDB" id="A0A0B9AT58"/>